<evidence type="ECO:0000313" key="7">
    <source>
        <dbReference type="EMBL" id="CAA9545007.1"/>
    </source>
</evidence>
<dbReference type="PANTHER" id="PTHR30055:SF234">
    <property type="entry name" value="HTH-TYPE TRANSCRIPTIONAL REGULATOR BETI"/>
    <property type="match status" value="1"/>
</dbReference>
<keyword evidence="2 4" id="KW-0238">DNA-binding</keyword>
<dbReference type="Pfam" id="PF00440">
    <property type="entry name" value="TetR_N"/>
    <property type="match status" value="1"/>
</dbReference>
<proteinExistence type="predicted"/>
<dbReference type="GO" id="GO:0003700">
    <property type="term" value="F:DNA-binding transcription factor activity"/>
    <property type="evidence" value="ECO:0007669"/>
    <property type="project" value="TreeGrafter"/>
</dbReference>
<evidence type="ECO:0000259" key="6">
    <source>
        <dbReference type="PROSITE" id="PS50977"/>
    </source>
</evidence>
<sequence length="224" mass="24631">MYTPSMSAPVNPPGGNRRYDATNRRLAAERTLERILASAETTFLGRGYAASTMARIAAGAGVAVDTVYAVGGSKPMLFRSLIERAISGADGALAPDQRDYVIEMRAEPDPARKLARYARAIREIQARLAPLFLVLREASRAEPALGELWAEIAERRAANMRLLVADLMAASPLRPGLSIEDAADILWATNSPEFYVLLVYERGWEPDRFEAWLVELWVGSLLPD</sequence>
<evidence type="ECO:0000256" key="4">
    <source>
        <dbReference type="PROSITE-ProRule" id="PRU00335"/>
    </source>
</evidence>
<feature type="domain" description="HTH tetR-type" evidence="6">
    <location>
        <begin position="29"/>
        <end position="89"/>
    </location>
</feature>
<evidence type="ECO:0000256" key="3">
    <source>
        <dbReference type="ARBA" id="ARBA00023163"/>
    </source>
</evidence>
<name>A0A6J4UA28_9BACT</name>
<dbReference type="SUPFAM" id="SSF48498">
    <property type="entry name" value="Tetracyclin repressor-like, C-terminal domain"/>
    <property type="match status" value="1"/>
</dbReference>
<gene>
    <name evidence="7" type="ORF">AVDCRST_MAG33-365</name>
</gene>
<protein>
    <recommendedName>
        <fullName evidence="6">HTH tetR-type domain-containing protein</fullName>
    </recommendedName>
</protein>
<reference evidence="7" key="1">
    <citation type="submission" date="2020-02" db="EMBL/GenBank/DDBJ databases">
        <authorList>
            <person name="Meier V. D."/>
        </authorList>
    </citation>
    <scope>NUCLEOTIDE SEQUENCE</scope>
    <source>
        <strain evidence="7">AVDCRST_MAG33</strain>
    </source>
</reference>
<dbReference type="EMBL" id="CADCWK010000030">
    <property type="protein sequence ID" value="CAA9545007.1"/>
    <property type="molecule type" value="Genomic_DNA"/>
</dbReference>
<dbReference type="Gene3D" id="1.10.357.10">
    <property type="entry name" value="Tetracycline Repressor, domain 2"/>
    <property type="match status" value="1"/>
</dbReference>
<dbReference type="AlphaFoldDB" id="A0A6J4UA28"/>
<feature type="region of interest" description="Disordered" evidence="5">
    <location>
        <begin position="1"/>
        <end position="20"/>
    </location>
</feature>
<evidence type="ECO:0000256" key="5">
    <source>
        <dbReference type="SAM" id="MobiDB-lite"/>
    </source>
</evidence>
<dbReference type="InterPro" id="IPR050109">
    <property type="entry name" value="HTH-type_TetR-like_transc_reg"/>
</dbReference>
<dbReference type="InterPro" id="IPR001647">
    <property type="entry name" value="HTH_TetR"/>
</dbReference>
<dbReference type="InterPro" id="IPR036271">
    <property type="entry name" value="Tet_transcr_reg_TetR-rel_C_sf"/>
</dbReference>
<dbReference type="PANTHER" id="PTHR30055">
    <property type="entry name" value="HTH-TYPE TRANSCRIPTIONAL REGULATOR RUTR"/>
    <property type="match status" value="1"/>
</dbReference>
<dbReference type="SUPFAM" id="SSF46689">
    <property type="entry name" value="Homeodomain-like"/>
    <property type="match status" value="1"/>
</dbReference>
<dbReference type="Gene3D" id="1.10.10.60">
    <property type="entry name" value="Homeodomain-like"/>
    <property type="match status" value="1"/>
</dbReference>
<organism evidence="7">
    <name type="scientific">uncultured Thermomicrobiales bacterium</name>
    <dbReference type="NCBI Taxonomy" id="1645740"/>
    <lineage>
        <taxon>Bacteria</taxon>
        <taxon>Pseudomonadati</taxon>
        <taxon>Thermomicrobiota</taxon>
        <taxon>Thermomicrobia</taxon>
        <taxon>Thermomicrobiales</taxon>
        <taxon>environmental samples</taxon>
    </lineage>
</organism>
<feature type="DNA-binding region" description="H-T-H motif" evidence="4">
    <location>
        <begin position="52"/>
        <end position="71"/>
    </location>
</feature>
<accession>A0A6J4UA28</accession>
<dbReference type="PROSITE" id="PS50977">
    <property type="entry name" value="HTH_TETR_2"/>
    <property type="match status" value="1"/>
</dbReference>
<keyword evidence="1" id="KW-0805">Transcription regulation</keyword>
<evidence type="ECO:0000256" key="1">
    <source>
        <dbReference type="ARBA" id="ARBA00023015"/>
    </source>
</evidence>
<evidence type="ECO:0000256" key="2">
    <source>
        <dbReference type="ARBA" id="ARBA00023125"/>
    </source>
</evidence>
<keyword evidence="3" id="KW-0804">Transcription</keyword>
<dbReference type="GO" id="GO:0000976">
    <property type="term" value="F:transcription cis-regulatory region binding"/>
    <property type="evidence" value="ECO:0007669"/>
    <property type="project" value="TreeGrafter"/>
</dbReference>
<dbReference type="InterPro" id="IPR009057">
    <property type="entry name" value="Homeodomain-like_sf"/>
</dbReference>